<gene>
    <name evidence="1" type="ORF">GIL414_LOCUS81930</name>
</gene>
<evidence type="ECO:0000313" key="1">
    <source>
        <dbReference type="EMBL" id="CAF5216541.1"/>
    </source>
</evidence>
<comment type="caution">
    <text evidence="1">The sequence shown here is derived from an EMBL/GenBank/DDBJ whole genome shotgun (WGS) entry which is preliminary data.</text>
</comment>
<name>A0A8S3JAX1_9BILA</name>
<evidence type="ECO:0000313" key="2">
    <source>
        <dbReference type="Proteomes" id="UP000681720"/>
    </source>
</evidence>
<reference evidence="1" key="1">
    <citation type="submission" date="2021-02" db="EMBL/GenBank/DDBJ databases">
        <authorList>
            <person name="Nowell W R."/>
        </authorList>
    </citation>
    <scope>NUCLEOTIDE SEQUENCE</scope>
</reference>
<feature type="non-terminal residue" evidence="1">
    <location>
        <position position="177"/>
    </location>
</feature>
<dbReference type="EMBL" id="CAJOBJ010358764">
    <property type="protein sequence ID" value="CAF5216541.1"/>
    <property type="molecule type" value="Genomic_DNA"/>
</dbReference>
<protein>
    <submittedName>
        <fullName evidence="1">Uncharacterized protein</fullName>
    </submittedName>
</protein>
<proteinExistence type="predicted"/>
<dbReference type="AlphaFoldDB" id="A0A8S3JAX1"/>
<organism evidence="1 2">
    <name type="scientific">Rotaria magnacalcarata</name>
    <dbReference type="NCBI Taxonomy" id="392030"/>
    <lineage>
        <taxon>Eukaryota</taxon>
        <taxon>Metazoa</taxon>
        <taxon>Spiralia</taxon>
        <taxon>Gnathifera</taxon>
        <taxon>Rotifera</taxon>
        <taxon>Eurotatoria</taxon>
        <taxon>Bdelloidea</taxon>
        <taxon>Philodinida</taxon>
        <taxon>Philodinidae</taxon>
        <taxon>Rotaria</taxon>
    </lineage>
</organism>
<sequence>MGLVTTPMITNVLCMERFVANGDRDFHSAHQYDKFCWNGSMTFNGHPYAVNPDICNDLAGECISQYRIRNGFGDCLNDLDEEETETKTYCTGRVGQQRFQCFNHQQKCLTLPWLGTGTADCSNEYDEKWFGTGIILKTQFPCFQSQTDGCHHVKAYIQQSSTTNKTYNGPLGSRQQQ</sequence>
<accession>A0A8S3JAX1</accession>
<dbReference type="Proteomes" id="UP000681720">
    <property type="component" value="Unassembled WGS sequence"/>
</dbReference>